<keyword evidence="2" id="KW-1185">Reference proteome</keyword>
<sequence length="110" mass="12765">MDTQILKLFESKKIFLKDLKNLDVSEFSRSKTLKIFFGVDLKGFYTIVFFRFAKSRLLKKESQTLNELCAKFEAKFDTAIKKRILFYSSTACSKALDELTSSGWKCHEAL</sequence>
<gene>
    <name evidence="1" type="ORF">LMG8286_01395</name>
</gene>
<evidence type="ECO:0000313" key="2">
    <source>
        <dbReference type="Proteomes" id="UP000789359"/>
    </source>
</evidence>
<protein>
    <submittedName>
        <fullName evidence="1">Uncharacterized protein</fullName>
    </submittedName>
</protein>
<reference evidence="1 2" key="1">
    <citation type="submission" date="2020-11" db="EMBL/GenBank/DDBJ databases">
        <authorList>
            <person name="Peeters C."/>
        </authorList>
    </citation>
    <scope>NUCLEOTIDE SEQUENCE [LARGE SCALE GENOMIC DNA]</scope>
    <source>
        <strain evidence="1 2">LMG 8286</strain>
    </source>
</reference>
<dbReference type="EMBL" id="CAJHOE010000003">
    <property type="protein sequence ID" value="CAD7288559.1"/>
    <property type="molecule type" value="Genomic_DNA"/>
</dbReference>
<dbReference type="Proteomes" id="UP000789359">
    <property type="component" value="Unassembled WGS sequence"/>
</dbReference>
<name>A0ABM8Q6R1_9BACT</name>
<evidence type="ECO:0000313" key="1">
    <source>
        <dbReference type="EMBL" id="CAD7288559.1"/>
    </source>
</evidence>
<proteinExistence type="predicted"/>
<comment type="caution">
    <text evidence="1">The sequence shown here is derived from an EMBL/GenBank/DDBJ whole genome shotgun (WGS) entry which is preliminary data.</text>
</comment>
<accession>A0ABM8Q6R1</accession>
<dbReference type="RefSeq" id="WP_230057143.1">
    <property type="nucleotide sequence ID" value="NZ_CAJHOE010000003.1"/>
</dbReference>
<organism evidence="1 2">
    <name type="scientific">Campylobacter suis</name>
    <dbReference type="NCBI Taxonomy" id="2790657"/>
    <lineage>
        <taxon>Bacteria</taxon>
        <taxon>Pseudomonadati</taxon>
        <taxon>Campylobacterota</taxon>
        <taxon>Epsilonproteobacteria</taxon>
        <taxon>Campylobacterales</taxon>
        <taxon>Campylobacteraceae</taxon>
        <taxon>Campylobacter</taxon>
    </lineage>
</organism>